<dbReference type="PANTHER" id="PTHR21198">
    <property type="entry name" value="GLUTAMATE RACEMASE"/>
    <property type="match status" value="1"/>
</dbReference>
<dbReference type="PANTHER" id="PTHR21198:SF7">
    <property type="entry name" value="ASPARTATE-GLUTAMATE RACEMASE FAMILY"/>
    <property type="match status" value="1"/>
</dbReference>
<reference evidence="3" key="1">
    <citation type="submission" date="2021-01" db="EMBL/GenBank/DDBJ databases">
        <title>Genome sequence of Phenylobacterium sp. 20VBR1 isolated from a valley glaceir, Ny-Alesund, Svalbard.</title>
        <authorList>
            <person name="Thomas F.A."/>
            <person name="Krishnan K.P."/>
            <person name="Sinha R.K."/>
        </authorList>
    </citation>
    <scope>NUCLEOTIDE SEQUENCE</scope>
    <source>
        <strain evidence="3">20VBR1</strain>
    </source>
</reference>
<gene>
    <name evidence="3" type="ORF">JKL49_23235</name>
</gene>
<evidence type="ECO:0000313" key="3">
    <source>
        <dbReference type="EMBL" id="QQZ49724.1"/>
    </source>
</evidence>
<dbReference type="GO" id="GO:0047661">
    <property type="term" value="F:amino-acid racemase activity"/>
    <property type="evidence" value="ECO:0007669"/>
    <property type="project" value="InterPro"/>
</dbReference>
<comment type="similarity">
    <text evidence="1">Belongs to the aspartate/glutamate racemases family.</text>
</comment>
<dbReference type="EMBL" id="CP068570">
    <property type="protein sequence ID" value="QQZ49724.1"/>
    <property type="molecule type" value="Genomic_DNA"/>
</dbReference>
<protein>
    <submittedName>
        <fullName evidence="3">Amino acid racemase</fullName>
        <ecNumber evidence="3">5.1.1.-</ecNumber>
    </submittedName>
</protein>
<dbReference type="NCBIfam" id="TIGR00035">
    <property type="entry name" value="asp_race"/>
    <property type="match status" value="1"/>
</dbReference>
<evidence type="ECO:0000256" key="2">
    <source>
        <dbReference type="ARBA" id="ARBA00023235"/>
    </source>
</evidence>
<dbReference type="Gene3D" id="3.40.50.1860">
    <property type="match status" value="2"/>
</dbReference>
<dbReference type="PROSITE" id="PS00923">
    <property type="entry name" value="ASP_GLU_RACEMASE_1"/>
    <property type="match status" value="1"/>
</dbReference>
<keyword evidence="2 3" id="KW-0413">Isomerase</keyword>
<proteinExistence type="inferred from homology"/>
<dbReference type="AlphaFoldDB" id="A0A974P3H7"/>
<dbReference type="Pfam" id="PF01177">
    <property type="entry name" value="Asp_Glu_race"/>
    <property type="match status" value="1"/>
</dbReference>
<dbReference type="EC" id="5.1.1.-" evidence="3"/>
<accession>A0A974P3H7</accession>
<dbReference type="SUPFAM" id="SSF53681">
    <property type="entry name" value="Aspartate/glutamate racemase"/>
    <property type="match status" value="2"/>
</dbReference>
<dbReference type="InterPro" id="IPR015942">
    <property type="entry name" value="Asp/Glu/hydantoin_racemase"/>
</dbReference>
<evidence type="ECO:0000256" key="1">
    <source>
        <dbReference type="ARBA" id="ARBA00007847"/>
    </source>
</evidence>
<name>A0A974P3H7_9CAUL</name>
<sequence>MSLVLGVLGGMGPAATLDFLTKLQAFTPVKQEKDHIRVIVDINPQVPDRNDPFAKPGPVLAEMAGALHGAGAEVLAIACNTAHAHADLITRASGLPLIDMIQTASHAARDTGARRAGVLGTKQAIRLYREYLAAQGMGLVTLPPEAQEGFMALLAKIKTGDVGAEVRQGMADLAQILVADGAEAIIAGCTEVPLVLSPKDVGKPLLDAGELLAKRCVDVCLGYEPAPFSSNSSRVLVGRAMVAKTGGHFRLSRS</sequence>
<dbReference type="InterPro" id="IPR004380">
    <property type="entry name" value="Asp_race"/>
</dbReference>
<dbReference type="InterPro" id="IPR018187">
    <property type="entry name" value="Asp/Glu_racemase_AS_1"/>
</dbReference>
<organism evidence="3">
    <name type="scientific">Phenylobacterium glaciei</name>
    <dbReference type="NCBI Taxonomy" id="2803784"/>
    <lineage>
        <taxon>Bacteria</taxon>
        <taxon>Pseudomonadati</taxon>
        <taxon>Pseudomonadota</taxon>
        <taxon>Alphaproteobacteria</taxon>
        <taxon>Caulobacterales</taxon>
        <taxon>Caulobacteraceae</taxon>
        <taxon>Phenylobacterium</taxon>
    </lineage>
</organism>
<dbReference type="InterPro" id="IPR001920">
    <property type="entry name" value="Asp/Glu_race"/>
</dbReference>